<dbReference type="InterPro" id="IPR050382">
    <property type="entry name" value="MFS_Na/Anion_cotransporter"/>
</dbReference>
<keyword evidence="3 5" id="KW-1133">Transmembrane helix</keyword>
<protein>
    <submittedName>
        <fullName evidence="7">MFS transporter</fullName>
    </submittedName>
</protein>
<dbReference type="Proteomes" id="UP000036700">
    <property type="component" value="Chromosome"/>
</dbReference>
<dbReference type="SUPFAM" id="SSF103473">
    <property type="entry name" value="MFS general substrate transporter"/>
    <property type="match status" value="1"/>
</dbReference>
<reference evidence="8" key="1">
    <citation type="submission" date="2015-06" db="EMBL/GenBank/DDBJ databases">
        <authorList>
            <person name="Lim Y.L."/>
            <person name="Ee R."/>
            <person name="Yong D."/>
            <person name="How K.Y."/>
            <person name="Yin W.F."/>
            <person name="Chan K.G."/>
        </authorList>
    </citation>
    <scope>NUCLEOTIDE SEQUENCE [LARGE SCALE GENOMIC DNA]</scope>
    <source>
        <strain evidence="8">DSM 25325</strain>
    </source>
</reference>
<dbReference type="PROSITE" id="PS50850">
    <property type="entry name" value="MFS"/>
    <property type="match status" value="1"/>
</dbReference>
<dbReference type="STRING" id="445709.ABW99_09545"/>
<keyword evidence="4 5" id="KW-0472">Membrane</keyword>
<evidence type="ECO:0000256" key="1">
    <source>
        <dbReference type="ARBA" id="ARBA00004141"/>
    </source>
</evidence>
<evidence type="ECO:0000313" key="7">
    <source>
        <dbReference type="EMBL" id="AKJ68422.2"/>
    </source>
</evidence>
<feature type="transmembrane region" description="Helical" evidence="5">
    <location>
        <begin position="291"/>
        <end position="311"/>
    </location>
</feature>
<dbReference type="InterPro" id="IPR036259">
    <property type="entry name" value="MFS_trans_sf"/>
</dbReference>
<feature type="transmembrane region" description="Helical" evidence="5">
    <location>
        <begin position="12"/>
        <end position="39"/>
    </location>
</feature>
<evidence type="ECO:0000256" key="5">
    <source>
        <dbReference type="SAM" id="Phobius"/>
    </source>
</evidence>
<evidence type="ECO:0000256" key="4">
    <source>
        <dbReference type="ARBA" id="ARBA00023136"/>
    </source>
</evidence>
<sequence length="426" mass="45688">MANQNEYDPKRAWVIALMLACMMTVNFLDKVVLGMVAVPLMHELKITPTEFGLIGGSLNWLFAIFAIVGGLASERFKTRHLILIMALSWSVLQLPMMLAGSALTVLILRTMLGASEGPASPLSLHELAKWFPNEKRGLPSAVLYQGSALGLLLAGIVIPAITLKWGWRANFMALAIVGVMWCVLWQFVGGESTLRQEKDRGCGFRLPYRVLLADKTVLGVFCAHFAAYWMLAVTLTWMPHYLQAGLGFSAARSGHLFALLVAGATFLAFVLVWVSQRLLISGVPSRQSRGLFIAVSLVIAGLLRAAVALPLTPIEKILLLMVSNGMAQVMFSVGATMIGEVTPESQRGTILAVSNAIGSVSGLIAPVITGMMIERATGLASNGFEASCVLTAVVMVVAGLVCTRWLNPATSQLTKHQATFTSTAAS</sequence>
<evidence type="ECO:0000313" key="8">
    <source>
        <dbReference type="Proteomes" id="UP000036700"/>
    </source>
</evidence>
<dbReference type="AlphaFoldDB" id="A0A0G3ESZ2"/>
<evidence type="ECO:0000259" key="6">
    <source>
        <dbReference type="PROSITE" id="PS50850"/>
    </source>
</evidence>
<proteinExistence type="predicted"/>
<feature type="transmembrane region" description="Helical" evidence="5">
    <location>
        <begin position="84"/>
        <end position="108"/>
    </location>
</feature>
<dbReference type="OrthoDB" id="4474610at2"/>
<dbReference type="InterPro" id="IPR011701">
    <property type="entry name" value="MFS"/>
</dbReference>
<feature type="transmembrane region" description="Helical" evidence="5">
    <location>
        <begin position="217"/>
        <end position="237"/>
    </location>
</feature>
<organism evidence="7 8">
    <name type="scientific">Pandoraea thiooxydans</name>
    <dbReference type="NCBI Taxonomy" id="445709"/>
    <lineage>
        <taxon>Bacteria</taxon>
        <taxon>Pseudomonadati</taxon>
        <taxon>Pseudomonadota</taxon>
        <taxon>Betaproteobacteria</taxon>
        <taxon>Burkholderiales</taxon>
        <taxon>Burkholderiaceae</taxon>
        <taxon>Pandoraea</taxon>
    </lineage>
</organism>
<dbReference type="GO" id="GO:0016020">
    <property type="term" value="C:membrane"/>
    <property type="evidence" value="ECO:0007669"/>
    <property type="project" value="UniProtKB-SubCell"/>
</dbReference>
<feature type="domain" description="Major facilitator superfamily (MFS) profile" evidence="6">
    <location>
        <begin position="15"/>
        <end position="411"/>
    </location>
</feature>
<dbReference type="RefSeq" id="WP_047214252.1">
    <property type="nucleotide sequence ID" value="NZ_CP014839.1"/>
</dbReference>
<evidence type="ECO:0000256" key="3">
    <source>
        <dbReference type="ARBA" id="ARBA00022989"/>
    </source>
</evidence>
<evidence type="ECO:0000256" key="2">
    <source>
        <dbReference type="ARBA" id="ARBA00022692"/>
    </source>
</evidence>
<dbReference type="PANTHER" id="PTHR11662">
    <property type="entry name" value="SOLUTE CARRIER FAMILY 17"/>
    <property type="match status" value="1"/>
</dbReference>
<feature type="transmembrane region" description="Helical" evidence="5">
    <location>
        <begin position="384"/>
        <end position="406"/>
    </location>
</feature>
<accession>A0A0G3ESZ2</accession>
<feature type="transmembrane region" description="Helical" evidence="5">
    <location>
        <begin position="257"/>
        <end position="279"/>
    </location>
</feature>
<dbReference type="Gene3D" id="1.20.1250.20">
    <property type="entry name" value="MFS general substrate transporter like domains"/>
    <property type="match status" value="2"/>
</dbReference>
<dbReference type="EMBL" id="CP011568">
    <property type="protein sequence ID" value="AKJ68422.2"/>
    <property type="molecule type" value="Genomic_DNA"/>
</dbReference>
<dbReference type="PANTHER" id="PTHR11662:SF450">
    <property type="entry name" value="BLR1003 PROTEIN"/>
    <property type="match status" value="1"/>
</dbReference>
<feature type="transmembrane region" description="Helical" evidence="5">
    <location>
        <begin position="350"/>
        <end position="372"/>
    </location>
</feature>
<feature type="transmembrane region" description="Helical" evidence="5">
    <location>
        <begin position="141"/>
        <end position="161"/>
    </location>
</feature>
<dbReference type="Pfam" id="PF07690">
    <property type="entry name" value="MFS_1"/>
    <property type="match status" value="1"/>
</dbReference>
<dbReference type="GO" id="GO:0022857">
    <property type="term" value="F:transmembrane transporter activity"/>
    <property type="evidence" value="ECO:0007669"/>
    <property type="project" value="InterPro"/>
</dbReference>
<gene>
    <name evidence="7" type="ORF">ABW99_09545</name>
</gene>
<dbReference type="KEGG" id="ptx:ABW99_09545"/>
<feature type="transmembrane region" description="Helical" evidence="5">
    <location>
        <begin position="51"/>
        <end position="72"/>
    </location>
</feature>
<comment type="subcellular location">
    <subcellularLocation>
        <location evidence="1">Membrane</location>
        <topology evidence="1">Multi-pass membrane protein</topology>
    </subcellularLocation>
</comment>
<keyword evidence="8" id="KW-1185">Reference proteome</keyword>
<feature type="transmembrane region" description="Helical" evidence="5">
    <location>
        <begin position="317"/>
        <end position="338"/>
    </location>
</feature>
<dbReference type="InterPro" id="IPR020846">
    <property type="entry name" value="MFS_dom"/>
</dbReference>
<name>A0A0G3ESZ2_9BURK</name>
<keyword evidence="2 5" id="KW-0812">Transmembrane</keyword>